<dbReference type="Proteomes" id="UP000046395">
    <property type="component" value="Unassembled WGS sequence"/>
</dbReference>
<keyword evidence="3" id="KW-0863">Zinc-finger</keyword>
<dbReference type="Gene3D" id="1.10.565.10">
    <property type="entry name" value="Retinoid X Receptor"/>
    <property type="match status" value="1"/>
</dbReference>
<dbReference type="PANTHER" id="PTHR24083">
    <property type="entry name" value="NUCLEAR HORMONE RECEPTOR"/>
    <property type="match status" value="1"/>
</dbReference>
<dbReference type="PRINTS" id="PR00398">
    <property type="entry name" value="STRDHORMONER"/>
</dbReference>
<evidence type="ECO:0000259" key="11">
    <source>
        <dbReference type="PROSITE" id="PS51843"/>
    </source>
</evidence>
<evidence type="ECO:0000259" key="10">
    <source>
        <dbReference type="PROSITE" id="PS51030"/>
    </source>
</evidence>
<accession>A0A5S6R3U1</accession>
<dbReference type="SUPFAM" id="SSF48508">
    <property type="entry name" value="Nuclear receptor ligand-binding domain"/>
    <property type="match status" value="1"/>
</dbReference>
<evidence type="ECO:0000313" key="13">
    <source>
        <dbReference type="WBParaSite" id="TMUE_3000014093.1"/>
    </source>
</evidence>
<keyword evidence="6" id="KW-0238">DNA-binding</keyword>
<dbReference type="WBParaSite" id="TMUE_3000014093.1">
    <property type="protein sequence ID" value="TMUE_3000014093.1"/>
    <property type="gene ID" value="WBGene00292803"/>
</dbReference>
<proteinExistence type="predicted"/>
<dbReference type="GO" id="GO:0003700">
    <property type="term" value="F:DNA-binding transcription factor activity"/>
    <property type="evidence" value="ECO:0007669"/>
    <property type="project" value="InterPro"/>
</dbReference>
<dbReference type="Pfam" id="PF00105">
    <property type="entry name" value="zf-C4"/>
    <property type="match status" value="1"/>
</dbReference>
<evidence type="ECO:0000256" key="7">
    <source>
        <dbReference type="ARBA" id="ARBA00023163"/>
    </source>
</evidence>
<protein>
    <submittedName>
        <fullName evidence="13">Nuclear receptor domain-containing protein</fullName>
    </submittedName>
</protein>
<dbReference type="InterPro" id="IPR050274">
    <property type="entry name" value="Nuclear_hormone_rcpt_NR2"/>
</dbReference>
<evidence type="ECO:0000256" key="3">
    <source>
        <dbReference type="ARBA" id="ARBA00022771"/>
    </source>
</evidence>
<evidence type="ECO:0000313" key="12">
    <source>
        <dbReference type="Proteomes" id="UP000046395"/>
    </source>
</evidence>
<dbReference type="GO" id="GO:0008270">
    <property type="term" value="F:zinc ion binding"/>
    <property type="evidence" value="ECO:0007669"/>
    <property type="project" value="UniProtKB-KW"/>
</dbReference>
<evidence type="ECO:0000256" key="5">
    <source>
        <dbReference type="ARBA" id="ARBA00023015"/>
    </source>
</evidence>
<comment type="subcellular location">
    <subcellularLocation>
        <location evidence="1">Nucleus</location>
    </subcellularLocation>
</comment>
<dbReference type="InterPro" id="IPR001723">
    <property type="entry name" value="Nuclear_hrmn_rcpt"/>
</dbReference>
<dbReference type="GO" id="GO:0043565">
    <property type="term" value="F:sequence-specific DNA binding"/>
    <property type="evidence" value="ECO:0007669"/>
    <property type="project" value="InterPro"/>
</dbReference>
<name>A0A5S6R3U1_TRIMR</name>
<dbReference type="GO" id="GO:0005634">
    <property type="term" value="C:nucleus"/>
    <property type="evidence" value="ECO:0007669"/>
    <property type="project" value="UniProtKB-SubCell"/>
</dbReference>
<dbReference type="GO" id="GO:0006357">
    <property type="term" value="P:regulation of transcription by RNA polymerase II"/>
    <property type="evidence" value="ECO:0007669"/>
    <property type="project" value="UniProtKB-ARBA"/>
</dbReference>
<organism evidence="12 13">
    <name type="scientific">Trichuris muris</name>
    <name type="common">Mouse whipworm</name>
    <dbReference type="NCBI Taxonomy" id="70415"/>
    <lineage>
        <taxon>Eukaryota</taxon>
        <taxon>Metazoa</taxon>
        <taxon>Ecdysozoa</taxon>
        <taxon>Nematoda</taxon>
        <taxon>Enoplea</taxon>
        <taxon>Dorylaimia</taxon>
        <taxon>Trichinellida</taxon>
        <taxon>Trichuridae</taxon>
        <taxon>Trichuris</taxon>
    </lineage>
</organism>
<dbReference type="PROSITE" id="PS51030">
    <property type="entry name" value="NUCLEAR_REC_DBD_2"/>
    <property type="match status" value="1"/>
</dbReference>
<dbReference type="InterPro" id="IPR000536">
    <property type="entry name" value="Nucl_hrmn_rcpt_lig-bd"/>
</dbReference>
<evidence type="ECO:0000256" key="8">
    <source>
        <dbReference type="ARBA" id="ARBA00023170"/>
    </source>
</evidence>
<keyword evidence="5" id="KW-0805">Transcription regulation</keyword>
<dbReference type="Pfam" id="PF00104">
    <property type="entry name" value="Hormone_recep"/>
    <property type="match status" value="1"/>
</dbReference>
<evidence type="ECO:0000256" key="9">
    <source>
        <dbReference type="ARBA" id="ARBA00023242"/>
    </source>
</evidence>
<reference evidence="13" key="1">
    <citation type="submission" date="2019-12" db="UniProtKB">
        <authorList>
            <consortium name="WormBaseParasite"/>
        </authorList>
    </citation>
    <scope>IDENTIFICATION</scope>
</reference>
<evidence type="ECO:0000256" key="6">
    <source>
        <dbReference type="ARBA" id="ARBA00023125"/>
    </source>
</evidence>
<feature type="domain" description="NR LBD" evidence="11">
    <location>
        <begin position="183"/>
        <end position="390"/>
    </location>
</feature>
<keyword evidence="4" id="KW-0862">Zinc</keyword>
<keyword evidence="9" id="KW-0539">Nucleus</keyword>
<dbReference type="InterPro" id="IPR013088">
    <property type="entry name" value="Znf_NHR/GATA"/>
</dbReference>
<evidence type="ECO:0000256" key="4">
    <source>
        <dbReference type="ARBA" id="ARBA00022833"/>
    </source>
</evidence>
<dbReference type="InterPro" id="IPR001628">
    <property type="entry name" value="Znf_hrmn_rcpt"/>
</dbReference>
<dbReference type="GO" id="GO:0032502">
    <property type="term" value="P:developmental process"/>
    <property type="evidence" value="ECO:0007669"/>
    <property type="project" value="UniProtKB-ARBA"/>
</dbReference>
<keyword evidence="12" id="KW-1185">Reference proteome</keyword>
<dbReference type="STRING" id="70415.A0A5S6R3U1"/>
<evidence type="ECO:0000256" key="1">
    <source>
        <dbReference type="ARBA" id="ARBA00004123"/>
    </source>
</evidence>
<evidence type="ECO:0000256" key="2">
    <source>
        <dbReference type="ARBA" id="ARBA00022723"/>
    </source>
</evidence>
<keyword evidence="2" id="KW-0479">Metal-binding</keyword>
<dbReference type="PROSITE" id="PS00031">
    <property type="entry name" value="NUCLEAR_REC_DBD_1"/>
    <property type="match status" value="1"/>
</dbReference>
<dbReference type="InterPro" id="IPR035500">
    <property type="entry name" value="NHR-like_dom_sf"/>
</dbReference>
<dbReference type="PRINTS" id="PR00047">
    <property type="entry name" value="STROIDFINGER"/>
</dbReference>
<dbReference type="Gene3D" id="3.30.50.10">
    <property type="entry name" value="Erythroid Transcription Factor GATA-1, subunit A"/>
    <property type="match status" value="1"/>
</dbReference>
<sequence>MANTSGRILLDIPCKVCQDHSSGKHYGIFACDGCAGFFKRSIRRNRQYVCKARGSGQDGACTVDKTHRNQCRSCRLNKCLQVGMNKEAVQHERGPRNSTLRRQMSLFFKGSALDDLSSPLTLASHMGKSVSATSSEEMYFGNNNGCQPTFIGYNQLLQAAAPYLFVNPTWKMLAGNGAQSVADEQRSSVPLSMAYSPTQALLQGAHSVSSTNFAQVPPGGIKESAARLLFLTTSWPKTVHQFSGLSEAQQANVLGSRWHELFILLAAQFRLFQSDPDISALRSNEVEEWRVLQAICGKFRELQVDPVEYAYMKIMVLLAGDKAFEENARANMCNYAKVQYPWQSLRPHMLFGLQALVRNISSALIEQLLFKDVIGDVPMSRLVCDMYFSRLSNEKLATARTQDC</sequence>
<keyword evidence="7" id="KW-0804">Transcription</keyword>
<keyword evidence="8" id="KW-0675">Receptor</keyword>
<dbReference type="AlphaFoldDB" id="A0A5S6R3U1"/>
<dbReference type="SUPFAM" id="SSF57716">
    <property type="entry name" value="Glucocorticoid receptor-like (DNA-binding domain)"/>
    <property type="match status" value="1"/>
</dbReference>
<feature type="domain" description="Nuclear receptor" evidence="10">
    <location>
        <begin position="11"/>
        <end position="91"/>
    </location>
</feature>
<dbReference type="PROSITE" id="PS51843">
    <property type="entry name" value="NR_LBD"/>
    <property type="match status" value="1"/>
</dbReference>
<dbReference type="SMART" id="SM00399">
    <property type="entry name" value="ZnF_C4"/>
    <property type="match status" value="1"/>
</dbReference>
<dbReference type="FunFam" id="3.30.50.10:FF:000019">
    <property type="entry name" value="Nuclear receptor subfamily 2 group E member"/>
    <property type="match status" value="1"/>
</dbReference>